<accession>A0A6L2MJV7</accession>
<comment type="caution">
    <text evidence="1">The sequence shown here is derived from an EMBL/GenBank/DDBJ whole genome shotgun (WGS) entry which is preliminary data.</text>
</comment>
<dbReference type="EMBL" id="BKCJ010006617">
    <property type="protein sequence ID" value="GEU73062.1"/>
    <property type="molecule type" value="Genomic_DNA"/>
</dbReference>
<protein>
    <submittedName>
        <fullName evidence="1">Uncharacterized protein</fullName>
    </submittedName>
</protein>
<organism evidence="1">
    <name type="scientific">Tanacetum cinerariifolium</name>
    <name type="common">Dalmatian daisy</name>
    <name type="synonym">Chrysanthemum cinerariifolium</name>
    <dbReference type="NCBI Taxonomy" id="118510"/>
    <lineage>
        <taxon>Eukaryota</taxon>
        <taxon>Viridiplantae</taxon>
        <taxon>Streptophyta</taxon>
        <taxon>Embryophyta</taxon>
        <taxon>Tracheophyta</taxon>
        <taxon>Spermatophyta</taxon>
        <taxon>Magnoliopsida</taxon>
        <taxon>eudicotyledons</taxon>
        <taxon>Gunneridae</taxon>
        <taxon>Pentapetalae</taxon>
        <taxon>asterids</taxon>
        <taxon>campanulids</taxon>
        <taxon>Asterales</taxon>
        <taxon>Asteraceae</taxon>
        <taxon>Asteroideae</taxon>
        <taxon>Anthemideae</taxon>
        <taxon>Anthemidinae</taxon>
        <taxon>Tanacetum</taxon>
    </lineage>
</organism>
<dbReference type="AlphaFoldDB" id="A0A6L2MJV7"/>
<gene>
    <name evidence="1" type="ORF">Tci_045040</name>
</gene>
<sequence>MDYETRIWIKSFLQVRISSYLMYVIEVFTKESGEVPIFCLESFKTRTHGTTGASPSVEPLAFVFPPLKVEEAILGDIWKGEMG</sequence>
<evidence type="ECO:0000313" key="1">
    <source>
        <dbReference type="EMBL" id="GEU73062.1"/>
    </source>
</evidence>
<name>A0A6L2MJV7_TANCI</name>
<proteinExistence type="predicted"/>
<reference evidence="1" key="1">
    <citation type="journal article" date="2019" name="Sci. Rep.">
        <title>Draft genome of Tanacetum cinerariifolium, the natural source of mosquito coil.</title>
        <authorList>
            <person name="Yamashiro T."/>
            <person name="Shiraishi A."/>
            <person name="Satake H."/>
            <person name="Nakayama K."/>
        </authorList>
    </citation>
    <scope>NUCLEOTIDE SEQUENCE</scope>
</reference>